<dbReference type="CDD" id="cd02440">
    <property type="entry name" value="AdoMet_MTases"/>
    <property type="match status" value="1"/>
</dbReference>
<comment type="similarity">
    <text evidence="1">Belongs to the eukaryotic/archaeal PrmC-related family.</text>
</comment>
<keyword evidence="7" id="KW-1185">Reference proteome</keyword>
<dbReference type="PANTHER" id="PTHR45875">
    <property type="entry name" value="METHYLTRANSFERASE N6AMT1"/>
    <property type="match status" value="1"/>
</dbReference>
<dbReference type="EC" id="2.1.1.297" evidence="6"/>
<dbReference type="Pfam" id="PF05175">
    <property type="entry name" value="MTS"/>
    <property type="match status" value="1"/>
</dbReference>
<evidence type="ECO:0000259" key="5">
    <source>
        <dbReference type="Pfam" id="PF05175"/>
    </source>
</evidence>
<keyword evidence="2 6" id="KW-0489">Methyltransferase</keyword>
<dbReference type="GO" id="GO:0032259">
    <property type="term" value="P:methylation"/>
    <property type="evidence" value="ECO:0007669"/>
    <property type="project" value="UniProtKB-KW"/>
</dbReference>
<evidence type="ECO:0000256" key="2">
    <source>
        <dbReference type="ARBA" id="ARBA00022603"/>
    </source>
</evidence>
<reference evidence="6 7" key="1">
    <citation type="submission" date="2021-03" db="EMBL/GenBank/DDBJ databases">
        <title>Sequencing the genomes of 1000 actinobacteria strains.</title>
        <authorList>
            <person name="Klenk H.-P."/>
        </authorList>
    </citation>
    <scope>NUCLEOTIDE SEQUENCE [LARGE SCALE GENOMIC DNA]</scope>
    <source>
        <strain evidence="6 7">DSM 45510</strain>
    </source>
</reference>
<dbReference type="GO" id="GO:0102559">
    <property type="term" value="F:peptide chain release factor N(5)-glutamine methyltransferase activity"/>
    <property type="evidence" value="ECO:0007669"/>
    <property type="project" value="UniProtKB-EC"/>
</dbReference>
<dbReference type="Proteomes" id="UP000741013">
    <property type="component" value="Unassembled WGS sequence"/>
</dbReference>
<evidence type="ECO:0000313" key="6">
    <source>
        <dbReference type="EMBL" id="MBP2181644.1"/>
    </source>
</evidence>
<name>A0ABS4PRZ7_9PSEU</name>
<comment type="caution">
    <text evidence="6">The sequence shown here is derived from an EMBL/GenBank/DDBJ whole genome shotgun (WGS) entry which is preliminary data.</text>
</comment>
<dbReference type="SUPFAM" id="SSF53335">
    <property type="entry name" value="S-adenosyl-L-methionine-dependent methyltransferases"/>
    <property type="match status" value="1"/>
</dbReference>
<evidence type="ECO:0000256" key="3">
    <source>
        <dbReference type="ARBA" id="ARBA00022679"/>
    </source>
</evidence>
<dbReference type="InterPro" id="IPR002052">
    <property type="entry name" value="DNA_methylase_N6_adenine_CS"/>
</dbReference>
<evidence type="ECO:0000256" key="4">
    <source>
        <dbReference type="ARBA" id="ARBA00022691"/>
    </source>
</evidence>
<gene>
    <name evidence="6" type="ORF">JOM49_003170</name>
</gene>
<dbReference type="EMBL" id="JAGGMS010000001">
    <property type="protein sequence ID" value="MBP2181644.1"/>
    <property type="molecule type" value="Genomic_DNA"/>
</dbReference>
<dbReference type="InterPro" id="IPR007848">
    <property type="entry name" value="Small_mtfrase_dom"/>
</dbReference>
<protein>
    <submittedName>
        <fullName evidence="6">Release factor glutamine methyltransferase</fullName>
        <ecNumber evidence="6">2.1.1.297</ecNumber>
    </submittedName>
</protein>
<keyword evidence="4" id="KW-0949">S-adenosyl-L-methionine</keyword>
<evidence type="ECO:0000256" key="1">
    <source>
        <dbReference type="ARBA" id="ARBA00006149"/>
    </source>
</evidence>
<dbReference type="InterPro" id="IPR029063">
    <property type="entry name" value="SAM-dependent_MTases_sf"/>
</dbReference>
<accession>A0ABS4PRZ7</accession>
<dbReference type="Gene3D" id="3.40.50.150">
    <property type="entry name" value="Vaccinia Virus protein VP39"/>
    <property type="match status" value="1"/>
</dbReference>
<dbReference type="InterPro" id="IPR052190">
    <property type="entry name" value="Euk-Arch_PrmC-MTase"/>
</dbReference>
<organism evidence="6 7">
    <name type="scientific">Amycolatopsis magusensis</name>
    <dbReference type="NCBI Taxonomy" id="882444"/>
    <lineage>
        <taxon>Bacteria</taxon>
        <taxon>Bacillati</taxon>
        <taxon>Actinomycetota</taxon>
        <taxon>Actinomycetes</taxon>
        <taxon>Pseudonocardiales</taxon>
        <taxon>Pseudonocardiaceae</taxon>
        <taxon>Amycolatopsis</taxon>
    </lineage>
</organism>
<dbReference type="PANTHER" id="PTHR45875:SF1">
    <property type="entry name" value="METHYLTRANSFERASE N6AMT1"/>
    <property type="match status" value="1"/>
</dbReference>
<evidence type="ECO:0000313" key="7">
    <source>
        <dbReference type="Proteomes" id="UP000741013"/>
    </source>
</evidence>
<proteinExistence type="inferred from homology"/>
<sequence length="212" mass="23240">MYRPQTDTRLLTRALDEAGFRPGVRVLDLCTGSGAVAMAAARAGAAEVVAVDRCRRAVLSAWLNGRLNRLPLKASRGDLSTWDALGRFDVVLANPPYVPADPRHHHGRGVACAWDAGPDGRRYVDALCERANDLLEVDGTMLMVHSDVCDPAVTLDLLRERELKASVAARCVEPFGPVMRERRGYLERTGLIEPGQQFEELVVIRADRPALS</sequence>
<dbReference type="PROSITE" id="PS00092">
    <property type="entry name" value="N6_MTASE"/>
    <property type="match status" value="1"/>
</dbReference>
<feature type="domain" description="Methyltransferase small" evidence="5">
    <location>
        <begin position="8"/>
        <end position="98"/>
    </location>
</feature>
<keyword evidence="3 6" id="KW-0808">Transferase</keyword>